<comment type="function">
    <text evidence="10">Plays a role in primary ciliogenesis by modulating actin polymerization.</text>
</comment>
<keyword evidence="8" id="KW-0206">Cytoskeleton</keyword>
<reference evidence="14" key="1">
    <citation type="submission" date="2025-08" db="UniProtKB">
        <authorList>
            <consortium name="Ensembl"/>
        </authorList>
    </citation>
    <scope>IDENTIFICATION</scope>
</reference>
<evidence type="ECO:0000256" key="12">
    <source>
        <dbReference type="ARBA" id="ARBA00039249"/>
    </source>
</evidence>
<sequence length="241" mass="28171">MRQRNVWHWGKVVVCVNCRDAHGAVDQKCHMREKLSYPLSSLKGLVCEGSNMPLLTLLPLRKIVLKNMAFPSFHQDTHFSTFTYSERWNKRVRTGLHQGNPGYTGYHCFCHLFLHASRMQVCSPVNMRLLCSLPKYTPTHTYTGTHTIRNPVFEKRDLVCEEDMQMHSKFLDRKVELKAEHVSYLRQHQELRATMADFLQFLFQQRTEQCLHVHQKQSFTATHQLGSKLNPISHTTPTSYI</sequence>
<evidence type="ECO:0000256" key="1">
    <source>
        <dbReference type="ARBA" id="ARBA00004123"/>
    </source>
</evidence>
<dbReference type="PANTHER" id="PTHR15505">
    <property type="entry name" value="RIIA DOMAIN-CONTAINING PROTEIN 1"/>
    <property type="match status" value="1"/>
</dbReference>
<keyword evidence="6" id="KW-0970">Cilium biogenesis/degradation</keyword>
<dbReference type="GO" id="GO:0005886">
    <property type="term" value="C:plasma membrane"/>
    <property type="evidence" value="ECO:0007669"/>
    <property type="project" value="UniProtKB-SubCell"/>
</dbReference>
<evidence type="ECO:0000256" key="9">
    <source>
        <dbReference type="ARBA" id="ARBA00023242"/>
    </source>
</evidence>
<proteinExistence type="inferred from homology"/>
<name>A0A8C8IWX8_ONCTS</name>
<evidence type="ECO:0000313" key="14">
    <source>
        <dbReference type="Ensembl" id="ENSOTSP00005086351.1"/>
    </source>
</evidence>
<evidence type="ECO:0000313" key="15">
    <source>
        <dbReference type="Proteomes" id="UP000694402"/>
    </source>
</evidence>
<dbReference type="PANTHER" id="PTHR15505:SF3">
    <property type="entry name" value="CILIOGENESIS-ASSOCIATED TTC17-INTERACTING PROTEIN"/>
    <property type="match status" value="1"/>
</dbReference>
<dbReference type="InterPro" id="IPR048777">
    <property type="entry name" value="CATIP_N"/>
</dbReference>
<evidence type="ECO:0000259" key="13">
    <source>
        <dbReference type="Pfam" id="PF21772"/>
    </source>
</evidence>
<comment type="similarity">
    <text evidence="11">Belongs to the CATIP family.</text>
</comment>
<dbReference type="GO" id="GO:0005634">
    <property type="term" value="C:nucleus"/>
    <property type="evidence" value="ECO:0007669"/>
    <property type="project" value="UniProtKB-SubCell"/>
</dbReference>
<protein>
    <recommendedName>
        <fullName evidence="12">Ciliogenesis-associated TTC17-interacting protein</fullName>
    </recommendedName>
</protein>
<evidence type="ECO:0000256" key="6">
    <source>
        <dbReference type="ARBA" id="ARBA00022794"/>
    </source>
</evidence>
<evidence type="ECO:0000256" key="11">
    <source>
        <dbReference type="ARBA" id="ARBA00037938"/>
    </source>
</evidence>
<organism evidence="14 15">
    <name type="scientific">Oncorhynchus tshawytscha</name>
    <name type="common">Chinook salmon</name>
    <name type="synonym">Salmo tshawytscha</name>
    <dbReference type="NCBI Taxonomy" id="74940"/>
    <lineage>
        <taxon>Eukaryota</taxon>
        <taxon>Metazoa</taxon>
        <taxon>Chordata</taxon>
        <taxon>Craniata</taxon>
        <taxon>Vertebrata</taxon>
        <taxon>Euteleostomi</taxon>
        <taxon>Actinopterygii</taxon>
        <taxon>Neopterygii</taxon>
        <taxon>Teleostei</taxon>
        <taxon>Protacanthopterygii</taxon>
        <taxon>Salmoniformes</taxon>
        <taxon>Salmonidae</taxon>
        <taxon>Salmoninae</taxon>
        <taxon>Oncorhynchus</taxon>
    </lineage>
</organism>
<accession>A0A8C8IWX8</accession>
<evidence type="ECO:0000256" key="2">
    <source>
        <dbReference type="ARBA" id="ARBA00004236"/>
    </source>
</evidence>
<reference evidence="14" key="2">
    <citation type="submission" date="2025-09" db="UniProtKB">
        <authorList>
            <consortium name="Ensembl"/>
        </authorList>
    </citation>
    <scope>IDENTIFICATION</scope>
</reference>
<evidence type="ECO:0000256" key="10">
    <source>
        <dbReference type="ARBA" id="ARBA00037538"/>
    </source>
</evidence>
<dbReference type="Proteomes" id="UP000694402">
    <property type="component" value="Unassembled WGS sequence"/>
</dbReference>
<evidence type="ECO:0000256" key="4">
    <source>
        <dbReference type="ARBA" id="ARBA00022475"/>
    </source>
</evidence>
<feature type="domain" description="Ciliogenesis-associated TTC17-interacting protein N-terminal" evidence="13">
    <location>
        <begin position="31"/>
        <end position="86"/>
    </location>
</feature>
<dbReference type="AlphaFoldDB" id="A0A8C8IWX8"/>
<keyword evidence="15" id="KW-1185">Reference proteome</keyword>
<comment type="subcellular location">
    <subcellularLocation>
        <location evidence="2">Cell membrane</location>
    </subcellularLocation>
    <subcellularLocation>
        <location evidence="3">Cytoplasm</location>
        <location evidence="3">Cytoskeleton</location>
    </subcellularLocation>
    <subcellularLocation>
        <location evidence="1">Nucleus</location>
    </subcellularLocation>
</comment>
<dbReference type="GO" id="GO:0005856">
    <property type="term" value="C:cytoskeleton"/>
    <property type="evidence" value="ECO:0007669"/>
    <property type="project" value="UniProtKB-SubCell"/>
</dbReference>
<dbReference type="Pfam" id="PF21772">
    <property type="entry name" value="CATIP_N"/>
    <property type="match status" value="1"/>
</dbReference>
<evidence type="ECO:0000256" key="7">
    <source>
        <dbReference type="ARBA" id="ARBA00023136"/>
    </source>
</evidence>
<dbReference type="GO" id="GO:0044782">
    <property type="term" value="P:cilium organization"/>
    <property type="evidence" value="ECO:0007669"/>
    <property type="project" value="TreeGrafter"/>
</dbReference>
<keyword evidence="4" id="KW-1003">Cell membrane</keyword>
<keyword evidence="7" id="KW-0472">Membrane</keyword>
<keyword evidence="9" id="KW-0539">Nucleus</keyword>
<evidence type="ECO:0000256" key="8">
    <source>
        <dbReference type="ARBA" id="ARBA00023212"/>
    </source>
</evidence>
<dbReference type="GO" id="GO:0030041">
    <property type="term" value="P:actin filament polymerization"/>
    <property type="evidence" value="ECO:0007669"/>
    <property type="project" value="TreeGrafter"/>
</dbReference>
<evidence type="ECO:0000256" key="5">
    <source>
        <dbReference type="ARBA" id="ARBA00022490"/>
    </source>
</evidence>
<keyword evidence="5" id="KW-0963">Cytoplasm</keyword>
<evidence type="ECO:0000256" key="3">
    <source>
        <dbReference type="ARBA" id="ARBA00004245"/>
    </source>
</evidence>
<dbReference type="Ensembl" id="ENSOTST00005093738.2">
    <property type="protein sequence ID" value="ENSOTSP00005086351.1"/>
    <property type="gene ID" value="ENSOTSG00005040739.2"/>
</dbReference>